<proteinExistence type="predicted"/>
<dbReference type="AlphaFoldDB" id="A0A409YP01"/>
<gene>
    <name evidence="2" type="ORF">CVT26_012881</name>
</gene>
<reference evidence="2 3" key="1">
    <citation type="journal article" date="2018" name="Evol. Lett.">
        <title>Horizontal gene cluster transfer increased hallucinogenic mushroom diversity.</title>
        <authorList>
            <person name="Reynolds H.T."/>
            <person name="Vijayakumar V."/>
            <person name="Gluck-Thaler E."/>
            <person name="Korotkin H.B."/>
            <person name="Matheny P.B."/>
            <person name="Slot J.C."/>
        </authorList>
    </citation>
    <scope>NUCLEOTIDE SEQUENCE [LARGE SCALE GENOMIC DNA]</scope>
    <source>
        <strain evidence="2 3">SRW20</strain>
    </source>
</reference>
<keyword evidence="3" id="KW-1185">Reference proteome</keyword>
<accession>A0A409YP01</accession>
<evidence type="ECO:0000313" key="3">
    <source>
        <dbReference type="Proteomes" id="UP000284706"/>
    </source>
</evidence>
<name>A0A409YP01_9AGAR</name>
<dbReference type="Proteomes" id="UP000284706">
    <property type="component" value="Unassembled WGS sequence"/>
</dbReference>
<dbReference type="InParanoid" id="A0A409YP01"/>
<dbReference type="EMBL" id="NHYE01000570">
    <property type="protein sequence ID" value="PPR04768.1"/>
    <property type="molecule type" value="Genomic_DNA"/>
</dbReference>
<feature type="region of interest" description="Disordered" evidence="1">
    <location>
        <begin position="1"/>
        <end position="23"/>
    </location>
</feature>
<organism evidence="2 3">
    <name type="scientific">Gymnopilus dilepis</name>
    <dbReference type="NCBI Taxonomy" id="231916"/>
    <lineage>
        <taxon>Eukaryota</taxon>
        <taxon>Fungi</taxon>
        <taxon>Dikarya</taxon>
        <taxon>Basidiomycota</taxon>
        <taxon>Agaricomycotina</taxon>
        <taxon>Agaricomycetes</taxon>
        <taxon>Agaricomycetidae</taxon>
        <taxon>Agaricales</taxon>
        <taxon>Agaricineae</taxon>
        <taxon>Hymenogastraceae</taxon>
        <taxon>Gymnopilus</taxon>
    </lineage>
</organism>
<evidence type="ECO:0000256" key="1">
    <source>
        <dbReference type="SAM" id="MobiDB-lite"/>
    </source>
</evidence>
<feature type="compositionally biased region" description="Polar residues" evidence="1">
    <location>
        <begin position="7"/>
        <end position="22"/>
    </location>
</feature>
<evidence type="ECO:0000313" key="2">
    <source>
        <dbReference type="EMBL" id="PPR04768.1"/>
    </source>
</evidence>
<comment type="caution">
    <text evidence="2">The sequence shown here is derived from an EMBL/GenBank/DDBJ whole genome shotgun (WGS) entry which is preliminary data.</text>
</comment>
<protein>
    <submittedName>
        <fullName evidence="2">Uncharacterized protein</fullName>
    </submittedName>
</protein>
<sequence>MALFADASTSSRVHLGKSSETWTLEAEDREESIARYASGGHPKTMSGSGSKHIQTWIKQALVRLLFARASYAFQLQYSDAADA</sequence>